<feature type="transmembrane region" description="Helical" evidence="9">
    <location>
        <begin position="101"/>
        <end position="122"/>
    </location>
</feature>
<dbReference type="Gene3D" id="1.20.1080.10">
    <property type="entry name" value="Glycerol uptake facilitator protein"/>
    <property type="match status" value="1"/>
</dbReference>
<dbReference type="EMBL" id="KZ819323">
    <property type="protein sequence ID" value="PWN22151.1"/>
    <property type="molecule type" value="Genomic_DNA"/>
</dbReference>
<reference evidence="10 11" key="1">
    <citation type="journal article" date="2018" name="Mol. Biol. Evol.">
        <title>Broad Genomic Sampling Reveals a Smut Pathogenic Ancestry of the Fungal Clade Ustilaginomycotina.</title>
        <authorList>
            <person name="Kijpornyongpan T."/>
            <person name="Mondo S.J."/>
            <person name="Barry K."/>
            <person name="Sandor L."/>
            <person name="Lee J."/>
            <person name="Lipzen A."/>
            <person name="Pangilinan J."/>
            <person name="LaButti K."/>
            <person name="Hainaut M."/>
            <person name="Henrissat B."/>
            <person name="Grigoriev I.V."/>
            <person name="Spatafora J.W."/>
            <person name="Aime M.C."/>
        </authorList>
    </citation>
    <scope>NUCLEOTIDE SEQUENCE [LARGE SCALE GENOMIC DNA]</scope>
    <source>
        <strain evidence="10 11">MCA 4718</strain>
    </source>
</reference>
<evidence type="ECO:0000256" key="2">
    <source>
        <dbReference type="ARBA" id="ARBA00006175"/>
    </source>
</evidence>
<dbReference type="AlphaFoldDB" id="A0A316UCH7"/>
<dbReference type="Pfam" id="PF00230">
    <property type="entry name" value="MIP"/>
    <property type="match status" value="1"/>
</dbReference>
<feature type="transmembrane region" description="Helical" evidence="9">
    <location>
        <begin position="168"/>
        <end position="188"/>
    </location>
</feature>
<evidence type="ECO:0000256" key="8">
    <source>
        <dbReference type="RuleBase" id="RU000477"/>
    </source>
</evidence>
<accession>A0A316UCH7</accession>
<dbReference type="InterPro" id="IPR000425">
    <property type="entry name" value="MIP"/>
</dbReference>
<keyword evidence="11" id="KW-1185">Reference proteome</keyword>
<protein>
    <submittedName>
        <fullName evidence="10">Aquaporin-like protein</fullName>
    </submittedName>
</protein>
<keyword evidence="3 8" id="KW-0813">Transport</keyword>
<dbReference type="InterPro" id="IPR023271">
    <property type="entry name" value="Aquaporin-like"/>
</dbReference>
<dbReference type="GO" id="GO:0015250">
    <property type="term" value="F:water channel activity"/>
    <property type="evidence" value="ECO:0007669"/>
    <property type="project" value="TreeGrafter"/>
</dbReference>
<keyword evidence="7 9" id="KW-0472">Membrane</keyword>
<proteinExistence type="inferred from homology"/>
<name>A0A316UCH7_9BASI</name>
<keyword evidence="5" id="KW-0677">Repeat</keyword>
<dbReference type="PRINTS" id="PR00783">
    <property type="entry name" value="MINTRINSICP"/>
</dbReference>
<feature type="transmembrane region" description="Helical" evidence="9">
    <location>
        <begin position="6"/>
        <end position="25"/>
    </location>
</feature>
<dbReference type="RefSeq" id="XP_025349311.1">
    <property type="nucleotide sequence ID" value="XM_025490197.1"/>
</dbReference>
<keyword evidence="4 8" id="KW-0812">Transmembrane</keyword>
<evidence type="ECO:0000256" key="5">
    <source>
        <dbReference type="ARBA" id="ARBA00022737"/>
    </source>
</evidence>
<dbReference type="GeneID" id="37011931"/>
<comment type="similarity">
    <text evidence="2 8">Belongs to the MIP/aquaporin (TC 1.A.8) family.</text>
</comment>
<evidence type="ECO:0000256" key="6">
    <source>
        <dbReference type="ARBA" id="ARBA00022989"/>
    </source>
</evidence>
<dbReference type="PANTHER" id="PTHR19139">
    <property type="entry name" value="AQUAPORIN TRANSPORTER"/>
    <property type="match status" value="1"/>
</dbReference>
<dbReference type="STRING" id="1684307.A0A316UCH7"/>
<feature type="transmembrane region" description="Helical" evidence="9">
    <location>
        <begin position="53"/>
        <end position="72"/>
    </location>
</feature>
<dbReference type="GO" id="GO:0005886">
    <property type="term" value="C:plasma membrane"/>
    <property type="evidence" value="ECO:0007669"/>
    <property type="project" value="TreeGrafter"/>
</dbReference>
<sequence length="252" mass="26645">MGVKQDLIAALGEFVGTTLFLFLALGGAKTAQYTVSAVQTDTVTSETLSNQTIMYIAVSFGLSLLSQAWVFYRVTGGLFNPAITLALYLIGGLSWFRAGLLFISQILGGIAGAALVAALTPFGGVGTVTTTLSTGVNVAQGFFIEAFLTAMLVLSVLFLAAEKHKSTYLAPLGIGLTLLVCHLFGVGWTGCGVNPARSFGPAVVDVQFPGYHWIYWIGPLFGSLMAVGFYLLLKAFDYTSVVFGQDADHELT</sequence>
<gene>
    <name evidence="10" type="ORF">BCV69DRAFT_246248</name>
</gene>
<dbReference type="InterPro" id="IPR034294">
    <property type="entry name" value="Aquaporin_transptr"/>
</dbReference>
<evidence type="ECO:0000256" key="3">
    <source>
        <dbReference type="ARBA" id="ARBA00022448"/>
    </source>
</evidence>
<keyword evidence="6 9" id="KW-1133">Transmembrane helix</keyword>
<evidence type="ECO:0000256" key="9">
    <source>
        <dbReference type="SAM" id="Phobius"/>
    </source>
</evidence>
<evidence type="ECO:0000256" key="7">
    <source>
        <dbReference type="ARBA" id="ARBA00023136"/>
    </source>
</evidence>
<dbReference type="SUPFAM" id="SSF81338">
    <property type="entry name" value="Aquaporin-like"/>
    <property type="match status" value="1"/>
</dbReference>
<evidence type="ECO:0000256" key="1">
    <source>
        <dbReference type="ARBA" id="ARBA00004141"/>
    </source>
</evidence>
<evidence type="ECO:0000256" key="4">
    <source>
        <dbReference type="ARBA" id="ARBA00022692"/>
    </source>
</evidence>
<feature type="transmembrane region" description="Helical" evidence="9">
    <location>
        <begin position="213"/>
        <end position="233"/>
    </location>
</feature>
<organism evidence="10 11">
    <name type="scientific">Pseudomicrostroma glucosiphilum</name>
    <dbReference type="NCBI Taxonomy" id="1684307"/>
    <lineage>
        <taxon>Eukaryota</taxon>
        <taxon>Fungi</taxon>
        <taxon>Dikarya</taxon>
        <taxon>Basidiomycota</taxon>
        <taxon>Ustilaginomycotina</taxon>
        <taxon>Exobasidiomycetes</taxon>
        <taxon>Microstromatales</taxon>
        <taxon>Microstromatales incertae sedis</taxon>
        <taxon>Pseudomicrostroma</taxon>
    </lineage>
</organism>
<dbReference type="Proteomes" id="UP000245942">
    <property type="component" value="Unassembled WGS sequence"/>
</dbReference>
<feature type="transmembrane region" description="Helical" evidence="9">
    <location>
        <begin position="78"/>
        <end position="96"/>
    </location>
</feature>
<feature type="non-terminal residue" evidence="10">
    <location>
        <position position="252"/>
    </location>
</feature>
<feature type="transmembrane region" description="Helical" evidence="9">
    <location>
        <begin position="142"/>
        <end position="161"/>
    </location>
</feature>
<evidence type="ECO:0000313" key="11">
    <source>
        <dbReference type="Proteomes" id="UP000245942"/>
    </source>
</evidence>
<dbReference type="FunFam" id="1.20.1080.10:FF:000014">
    <property type="entry name" value="Aquaporin 1"/>
    <property type="match status" value="1"/>
</dbReference>
<evidence type="ECO:0000313" key="10">
    <source>
        <dbReference type="EMBL" id="PWN22151.1"/>
    </source>
</evidence>
<dbReference type="PANTHER" id="PTHR19139:SF199">
    <property type="entry name" value="MIP17260P"/>
    <property type="match status" value="1"/>
</dbReference>
<comment type="subcellular location">
    <subcellularLocation>
        <location evidence="1">Membrane</location>
        <topology evidence="1">Multi-pass membrane protein</topology>
    </subcellularLocation>
</comment>
<dbReference type="OrthoDB" id="3222at2759"/>